<keyword evidence="1 2" id="KW-0728">SH3 domain</keyword>
<gene>
    <name evidence="5" type="ORF">GLOIN_2v1646500</name>
</gene>
<dbReference type="EMBL" id="AUPC02000170">
    <property type="protein sequence ID" value="POG67480.1"/>
    <property type="molecule type" value="Genomic_DNA"/>
</dbReference>
<dbReference type="InterPro" id="IPR001452">
    <property type="entry name" value="SH3_domain"/>
</dbReference>
<reference evidence="5 6" key="2">
    <citation type="journal article" date="2018" name="New Phytol.">
        <title>High intraspecific genome diversity in the model arbuscular mycorrhizal symbiont Rhizophagus irregularis.</title>
        <authorList>
            <person name="Chen E.C.H."/>
            <person name="Morin E."/>
            <person name="Beaudet D."/>
            <person name="Noel J."/>
            <person name="Yildirir G."/>
            <person name="Ndikumana S."/>
            <person name="Charron P."/>
            <person name="St-Onge C."/>
            <person name="Giorgi J."/>
            <person name="Kruger M."/>
            <person name="Marton T."/>
            <person name="Ropars J."/>
            <person name="Grigoriev I.V."/>
            <person name="Hainaut M."/>
            <person name="Henrissat B."/>
            <person name="Roux C."/>
            <person name="Martin F."/>
            <person name="Corradi N."/>
        </authorList>
    </citation>
    <scope>NUCLEOTIDE SEQUENCE [LARGE SCALE GENOMIC DNA]</scope>
    <source>
        <strain evidence="5 6">DAOM 197198</strain>
    </source>
</reference>
<dbReference type="Pfam" id="PF14604">
    <property type="entry name" value="SH3_9"/>
    <property type="match status" value="1"/>
</dbReference>
<reference evidence="5 6" key="1">
    <citation type="journal article" date="2013" name="Proc. Natl. Acad. Sci. U.S.A.">
        <title>Genome of an arbuscular mycorrhizal fungus provides insight into the oldest plant symbiosis.</title>
        <authorList>
            <person name="Tisserant E."/>
            <person name="Malbreil M."/>
            <person name="Kuo A."/>
            <person name="Kohler A."/>
            <person name="Symeonidi A."/>
            <person name="Balestrini R."/>
            <person name="Charron P."/>
            <person name="Duensing N."/>
            <person name="Frei Dit Frey N."/>
            <person name="Gianinazzi-Pearson V."/>
            <person name="Gilbert L.B."/>
            <person name="Handa Y."/>
            <person name="Herr J.R."/>
            <person name="Hijri M."/>
            <person name="Koul R."/>
            <person name="Kawaguchi M."/>
            <person name="Krajinski F."/>
            <person name="Lammers P.J."/>
            <person name="Masclaux F.G."/>
            <person name="Murat C."/>
            <person name="Morin E."/>
            <person name="Ndikumana S."/>
            <person name="Pagni M."/>
            <person name="Petitpierre D."/>
            <person name="Requena N."/>
            <person name="Rosikiewicz P."/>
            <person name="Riley R."/>
            <person name="Saito K."/>
            <person name="San Clemente H."/>
            <person name="Shapiro H."/>
            <person name="van Tuinen D."/>
            <person name="Becard G."/>
            <person name="Bonfante P."/>
            <person name="Paszkowski U."/>
            <person name="Shachar-Hill Y.Y."/>
            <person name="Tuskan G.A."/>
            <person name="Young P.W."/>
            <person name="Sanders I.R."/>
            <person name="Henrissat B."/>
            <person name="Rensing S.A."/>
            <person name="Grigoriev I.V."/>
            <person name="Corradi N."/>
            <person name="Roux C."/>
            <person name="Martin F."/>
        </authorList>
    </citation>
    <scope>NUCLEOTIDE SEQUENCE [LARGE SCALE GENOMIC DNA]</scope>
    <source>
        <strain evidence="5 6">DAOM 197198</strain>
    </source>
</reference>
<dbReference type="Proteomes" id="UP000018888">
    <property type="component" value="Unassembled WGS sequence"/>
</dbReference>
<evidence type="ECO:0000256" key="3">
    <source>
        <dbReference type="SAM" id="MobiDB-lite"/>
    </source>
</evidence>
<dbReference type="AlphaFoldDB" id="A0A2P4PQ34"/>
<evidence type="ECO:0000313" key="5">
    <source>
        <dbReference type="EMBL" id="POG67480.1"/>
    </source>
</evidence>
<sequence>MTKSIVSSSAKAWEQQNSAYEVLEEEAKPLGSYKVIATYSPTLADELDIQPGDTVTILVEYDDGWVQGINETRGGIKGVFPRHCVDMNRASNKANKNNKRSSSMGGYTERYTEVDL</sequence>
<evidence type="ECO:0000256" key="2">
    <source>
        <dbReference type="PROSITE-ProRule" id="PRU00192"/>
    </source>
</evidence>
<dbReference type="SMART" id="SM00326">
    <property type="entry name" value="SH3"/>
    <property type="match status" value="1"/>
</dbReference>
<dbReference type="Gene3D" id="2.30.30.40">
    <property type="entry name" value="SH3 Domains"/>
    <property type="match status" value="1"/>
</dbReference>
<feature type="compositionally biased region" description="Low complexity" evidence="3">
    <location>
        <begin position="90"/>
        <end position="103"/>
    </location>
</feature>
<dbReference type="InterPro" id="IPR036028">
    <property type="entry name" value="SH3-like_dom_sf"/>
</dbReference>
<accession>A0A2P4PQ34</accession>
<comment type="caution">
    <text evidence="5">The sequence shown here is derived from an EMBL/GenBank/DDBJ whole genome shotgun (WGS) entry which is preliminary data.</text>
</comment>
<evidence type="ECO:0000256" key="1">
    <source>
        <dbReference type="ARBA" id="ARBA00022443"/>
    </source>
</evidence>
<proteinExistence type="predicted"/>
<protein>
    <recommendedName>
        <fullName evidence="4">SH3 domain-containing protein</fullName>
    </recommendedName>
</protein>
<organism evidence="5 6">
    <name type="scientific">Rhizophagus irregularis (strain DAOM 181602 / DAOM 197198 / MUCL 43194)</name>
    <name type="common">Arbuscular mycorrhizal fungus</name>
    <name type="synonym">Glomus intraradices</name>
    <dbReference type="NCBI Taxonomy" id="747089"/>
    <lineage>
        <taxon>Eukaryota</taxon>
        <taxon>Fungi</taxon>
        <taxon>Fungi incertae sedis</taxon>
        <taxon>Mucoromycota</taxon>
        <taxon>Glomeromycotina</taxon>
        <taxon>Glomeromycetes</taxon>
        <taxon>Glomerales</taxon>
        <taxon>Glomeraceae</taxon>
        <taxon>Rhizophagus</taxon>
    </lineage>
</organism>
<evidence type="ECO:0000259" key="4">
    <source>
        <dbReference type="PROSITE" id="PS50002"/>
    </source>
</evidence>
<keyword evidence="6" id="KW-1185">Reference proteome</keyword>
<dbReference type="PROSITE" id="PS50002">
    <property type="entry name" value="SH3"/>
    <property type="match status" value="1"/>
</dbReference>
<dbReference type="SUPFAM" id="SSF50044">
    <property type="entry name" value="SH3-domain"/>
    <property type="match status" value="1"/>
</dbReference>
<dbReference type="VEuPathDB" id="FungiDB:RhiirFUN_006072"/>
<feature type="domain" description="SH3" evidence="4">
    <location>
        <begin position="28"/>
        <end position="90"/>
    </location>
</feature>
<name>A0A2P4PQ34_RHIID</name>
<evidence type="ECO:0000313" key="6">
    <source>
        <dbReference type="Proteomes" id="UP000018888"/>
    </source>
</evidence>
<feature type="region of interest" description="Disordered" evidence="3">
    <location>
        <begin position="90"/>
        <end position="116"/>
    </location>
</feature>
<feature type="non-terminal residue" evidence="5">
    <location>
        <position position="116"/>
    </location>
</feature>